<keyword evidence="4" id="KW-1185">Reference proteome</keyword>
<dbReference type="Gene3D" id="1.20.5.160">
    <property type="entry name" value="Bacterial aa3 type cytochrome c oxidase subunit IV"/>
    <property type="match status" value="1"/>
</dbReference>
<dbReference type="InterPro" id="IPR012422">
    <property type="entry name" value="Cyt_c_oxidase_su4_bac-aa3"/>
</dbReference>
<organism evidence="3 4">
    <name type="scientific">Sphingomonas colocasiae</name>
    <dbReference type="NCBI Taxonomy" id="1848973"/>
    <lineage>
        <taxon>Bacteria</taxon>
        <taxon>Pseudomonadati</taxon>
        <taxon>Pseudomonadota</taxon>
        <taxon>Alphaproteobacteria</taxon>
        <taxon>Sphingomonadales</taxon>
        <taxon>Sphingomonadaceae</taxon>
        <taxon>Sphingomonas</taxon>
    </lineage>
</organism>
<keyword evidence="1" id="KW-0812">Transmembrane</keyword>
<reference evidence="3 4" key="1">
    <citation type="submission" date="2021-08" db="EMBL/GenBank/DDBJ databases">
        <authorList>
            <person name="Tuo L."/>
        </authorList>
    </citation>
    <scope>NUCLEOTIDE SEQUENCE [LARGE SCALE GENOMIC DNA]</scope>
    <source>
        <strain evidence="3 4">JCM 31229</strain>
    </source>
</reference>
<proteinExistence type="predicted"/>
<dbReference type="Pfam" id="PF07835">
    <property type="entry name" value="COX4_pro_2"/>
    <property type="match status" value="1"/>
</dbReference>
<evidence type="ECO:0000256" key="1">
    <source>
        <dbReference type="SAM" id="Phobius"/>
    </source>
</evidence>
<evidence type="ECO:0000259" key="2">
    <source>
        <dbReference type="Pfam" id="PF07835"/>
    </source>
</evidence>
<protein>
    <submittedName>
        <fullName evidence="3">Aa3-type cytochrome c oxidase subunit IV</fullName>
    </submittedName>
</protein>
<evidence type="ECO:0000313" key="3">
    <source>
        <dbReference type="EMBL" id="MBY8820917.1"/>
    </source>
</evidence>
<accession>A0ABS7PHY3</accession>
<dbReference type="SUPFAM" id="SSF81469">
    <property type="entry name" value="Bacterial aa3 type cytochrome c oxidase subunit IV"/>
    <property type="match status" value="1"/>
</dbReference>
<dbReference type="InterPro" id="IPR036596">
    <property type="entry name" value="Cyt-C_aa3_sf"/>
</dbReference>
<dbReference type="EMBL" id="JAINVV010000001">
    <property type="protein sequence ID" value="MBY8820917.1"/>
    <property type="molecule type" value="Genomic_DNA"/>
</dbReference>
<feature type="transmembrane region" description="Helical" evidence="1">
    <location>
        <begin position="20"/>
        <end position="40"/>
    </location>
</feature>
<name>A0ABS7PHY3_9SPHN</name>
<evidence type="ECO:0000313" key="4">
    <source>
        <dbReference type="Proteomes" id="UP000706039"/>
    </source>
</evidence>
<comment type="caution">
    <text evidence="3">The sequence shown here is derived from an EMBL/GenBank/DDBJ whole genome shotgun (WGS) entry which is preliminary data.</text>
</comment>
<gene>
    <name evidence="3" type="ORF">K7G82_01360</name>
</gene>
<dbReference type="RefSeq" id="WP_222988015.1">
    <property type="nucleotide sequence ID" value="NZ_JAINVV010000001.1"/>
</dbReference>
<keyword evidence="1" id="KW-1133">Transmembrane helix</keyword>
<sequence length="41" mass="4404">MAGNGDMKAHQQTYDGFIGLFKWGTVASALVVMLVVYLLAS</sequence>
<keyword evidence="1" id="KW-0472">Membrane</keyword>
<dbReference type="Proteomes" id="UP000706039">
    <property type="component" value="Unassembled WGS sequence"/>
</dbReference>
<feature type="domain" description="Cytochrome c oxidase subunit IV bacterial aa3 type" evidence="2">
    <location>
        <begin position="3"/>
        <end position="34"/>
    </location>
</feature>